<dbReference type="EMBL" id="JH921443">
    <property type="protein sequence ID" value="EKD15076.1"/>
    <property type="molecule type" value="Genomic_DNA"/>
</dbReference>
<dbReference type="HOGENOM" id="CLU_138679_1_0_1"/>
<dbReference type="Pfam" id="PF20180">
    <property type="entry name" value="UQCC2_CBP6"/>
    <property type="match status" value="1"/>
</dbReference>
<sequence>MRRRLDSRFLPASAAAPAASSETAASPLPANRALDEKLELEQANALYSLLENRYSRKYPITGALMKPKSNPNHYTNLIKELEEAPRSGWMERTMKRWKGFLRFNDKK</sequence>
<feature type="region of interest" description="Disordered" evidence="1">
    <location>
        <begin position="1"/>
        <end position="28"/>
    </location>
</feature>
<dbReference type="STRING" id="1072389.K1WQ01"/>
<dbReference type="GO" id="GO:0061671">
    <property type="term" value="C:Cbp3p-Cbp6 complex"/>
    <property type="evidence" value="ECO:0007669"/>
    <property type="project" value="InterPro"/>
</dbReference>
<gene>
    <name evidence="2" type="ORF">MBM_06837</name>
</gene>
<dbReference type="InParanoid" id="K1WQ01"/>
<name>K1WQ01_MARBU</name>
<dbReference type="OMA" id="LKHWPTD"/>
<dbReference type="GO" id="GO:0034551">
    <property type="term" value="P:mitochondrial respiratory chain complex III assembly"/>
    <property type="evidence" value="ECO:0007669"/>
    <property type="project" value="TreeGrafter"/>
</dbReference>
<reference evidence="2 3" key="1">
    <citation type="journal article" date="2012" name="BMC Genomics">
        <title>Sequencing the genome of Marssonina brunnea reveals fungus-poplar co-evolution.</title>
        <authorList>
            <person name="Zhu S."/>
            <person name="Cao Y.-Z."/>
            <person name="Jiang C."/>
            <person name="Tan B.-Y."/>
            <person name="Wang Z."/>
            <person name="Feng S."/>
            <person name="Zhang L."/>
            <person name="Su X.-H."/>
            <person name="Brejova B."/>
            <person name="Vinar T."/>
            <person name="Xu M."/>
            <person name="Wang M.-X."/>
            <person name="Zhang S.-G."/>
            <person name="Huang M.-R."/>
            <person name="Wu R."/>
            <person name="Zhou Y."/>
        </authorList>
    </citation>
    <scope>NUCLEOTIDE SEQUENCE [LARGE SCALE GENOMIC DNA]</scope>
    <source>
        <strain evidence="2 3">MB_m1</strain>
    </source>
</reference>
<dbReference type="PANTHER" id="PTHR28250:SF1">
    <property type="entry name" value="CYTOCHROME B PRE-MRNA-PROCESSING PROTEIN 6"/>
    <property type="match status" value="1"/>
</dbReference>
<evidence type="ECO:0000313" key="3">
    <source>
        <dbReference type="Proteomes" id="UP000006753"/>
    </source>
</evidence>
<organism evidence="2 3">
    <name type="scientific">Marssonina brunnea f. sp. multigermtubi (strain MB_m1)</name>
    <name type="common">Marssonina leaf spot fungus</name>
    <dbReference type="NCBI Taxonomy" id="1072389"/>
    <lineage>
        <taxon>Eukaryota</taxon>
        <taxon>Fungi</taxon>
        <taxon>Dikarya</taxon>
        <taxon>Ascomycota</taxon>
        <taxon>Pezizomycotina</taxon>
        <taxon>Leotiomycetes</taxon>
        <taxon>Helotiales</taxon>
        <taxon>Drepanopezizaceae</taxon>
        <taxon>Drepanopeziza</taxon>
    </lineage>
</organism>
<evidence type="ECO:0000256" key="1">
    <source>
        <dbReference type="SAM" id="MobiDB-lite"/>
    </source>
</evidence>
<dbReference type="AlphaFoldDB" id="K1WQ01"/>
<dbReference type="GO" id="GO:0043022">
    <property type="term" value="F:ribosome binding"/>
    <property type="evidence" value="ECO:0007669"/>
    <property type="project" value="InterPro"/>
</dbReference>
<dbReference type="OrthoDB" id="2107880at2759"/>
<dbReference type="Proteomes" id="UP000006753">
    <property type="component" value="Unassembled WGS sequence"/>
</dbReference>
<dbReference type="KEGG" id="mbe:MBM_06837"/>
<evidence type="ECO:0000313" key="2">
    <source>
        <dbReference type="EMBL" id="EKD15076.1"/>
    </source>
</evidence>
<keyword evidence="3" id="KW-1185">Reference proteome</keyword>
<proteinExistence type="predicted"/>
<feature type="compositionally biased region" description="Low complexity" evidence="1">
    <location>
        <begin position="11"/>
        <end position="28"/>
    </location>
</feature>
<accession>K1WQ01</accession>
<dbReference type="InterPro" id="IPR037653">
    <property type="entry name" value="Cbp6"/>
</dbReference>
<protein>
    <submittedName>
        <fullName evidence="2">Uncharacterized protein</fullName>
    </submittedName>
</protein>
<dbReference type="PANTHER" id="PTHR28250">
    <property type="entry name" value="CYTOCHROME B PRE-MRNA-PROCESSING PROTEIN 6"/>
    <property type="match status" value="1"/>
</dbReference>